<evidence type="ECO:0000256" key="1">
    <source>
        <dbReference type="SAM" id="Phobius"/>
    </source>
</evidence>
<comment type="caution">
    <text evidence="2">The sequence shown here is derived from an EMBL/GenBank/DDBJ whole genome shotgun (WGS) entry which is preliminary data.</text>
</comment>
<proteinExistence type="predicted"/>
<dbReference type="Proteomes" id="UP000287177">
    <property type="component" value="Unassembled WGS sequence"/>
</dbReference>
<keyword evidence="1" id="KW-1133">Transmembrane helix</keyword>
<gene>
    <name evidence="2" type="ORF">MELE44368_22180</name>
</gene>
<evidence type="ECO:0000313" key="2">
    <source>
        <dbReference type="EMBL" id="RWA19248.1"/>
    </source>
</evidence>
<feature type="transmembrane region" description="Helical" evidence="1">
    <location>
        <begin position="50"/>
        <end position="68"/>
    </location>
</feature>
<protein>
    <submittedName>
        <fullName evidence="2">Uncharacterized protein</fullName>
    </submittedName>
</protein>
<dbReference type="EMBL" id="ATDN01000020">
    <property type="protein sequence ID" value="RWA19248.1"/>
    <property type="molecule type" value="Genomic_DNA"/>
</dbReference>
<feature type="transmembrane region" description="Helical" evidence="1">
    <location>
        <begin position="12"/>
        <end position="30"/>
    </location>
</feature>
<feature type="transmembrane region" description="Helical" evidence="1">
    <location>
        <begin position="80"/>
        <end position="99"/>
    </location>
</feature>
<keyword evidence="1" id="KW-0812">Transmembrane</keyword>
<accession>A0A439DSK4</accession>
<dbReference type="RefSeq" id="WP_164890114.1">
    <property type="nucleotide sequence ID" value="NZ_ATDN01000020.1"/>
</dbReference>
<name>A0A439DSK4_9MYCO</name>
<reference evidence="2 3" key="1">
    <citation type="submission" date="2013-06" db="EMBL/GenBank/DDBJ databases">
        <title>The draft sequence of the Mycobacterium elephantis genome.</title>
        <authorList>
            <person name="Pettersson F.B."/>
            <person name="Das S."/>
            <person name="Dasgupta S."/>
            <person name="Bhattacharya A."/>
            <person name="Kirsebom L.A."/>
        </authorList>
    </citation>
    <scope>NUCLEOTIDE SEQUENCE [LARGE SCALE GENOMIC DNA]</scope>
    <source>
        <strain evidence="2 3">DSM 44368</strain>
    </source>
</reference>
<evidence type="ECO:0000313" key="3">
    <source>
        <dbReference type="Proteomes" id="UP000287177"/>
    </source>
</evidence>
<keyword evidence="3" id="KW-1185">Reference proteome</keyword>
<keyword evidence="1" id="KW-0472">Membrane</keyword>
<organism evidence="2 3">
    <name type="scientific">Mycolicibacterium elephantis DSM 44368</name>
    <dbReference type="NCBI Taxonomy" id="1335622"/>
    <lineage>
        <taxon>Bacteria</taxon>
        <taxon>Bacillati</taxon>
        <taxon>Actinomycetota</taxon>
        <taxon>Actinomycetes</taxon>
        <taxon>Mycobacteriales</taxon>
        <taxon>Mycobacteriaceae</taxon>
        <taxon>Mycolicibacterium</taxon>
    </lineage>
</organism>
<sequence>MRSTVAVAAVRAVSVVASLLLGYLVALALAPQVRDRAPATLQWFGRPGSWQTIAIVVTVLALLGILVVRAQGVRRPGAPVAVVAGLALISAVLGLASYWDCHDDEHPWFFRPLMFTASVVKGGTGDQSLGGQTCPTPTPVALEIARLSALAAIFLSVIGVAAALFRSRMDRLRVYFARSVTAVVDVDDDTLSMVSAIARTMDPRGTLVLITTSLDHPCVPEARNHGARVVAVDFDRPDTMKALSVWRKLDRLYLLSADPSSNLLRLKVIEDRMAEVSRKQRLAFHRCGSTDRPVSSRNTSSDRRRYQGLARRCSARCNAGANRPSAACE</sequence>
<dbReference type="AlphaFoldDB" id="A0A439DSK4"/>
<feature type="transmembrane region" description="Helical" evidence="1">
    <location>
        <begin position="144"/>
        <end position="165"/>
    </location>
</feature>